<evidence type="ECO:0000313" key="4">
    <source>
        <dbReference type="EMBL" id="KAF5851948.1"/>
    </source>
</evidence>
<dbReference type="GO" id="GO:0005829">
    <property type="term" value="C:cytosol"/>
    <property type="evidence" value="ECO:0007669"/>
    <property type="project" value="TreeGrafter"/>
</dbReference>
<dbReference type="Gene3D" id="2.60.40.640">
    <property type="match status" value="2"/>
</dbReference>
<dbReference type="AlphaFoldDB" id="A0A8H5ZJX8"/>
<reference evidence="4" key="1">
    <citation type="submission" date="2019-11" db="EMBL/GenBank/DDBJ databases">
        <title>Bipolaris sorokiniana Genome sequencing.</title>
        <authorList>
            <person name="Wang H."/>
        </authorList>
    </citation>
    <scope>NUCLEOTIDE SEQUENCE</scope>
</reference>
<evidence type="ECO:0000256" key="1">
    <source>
        <dbReference type="ARBA" id="ARBA00005298"/>
    </source>
</evidence>
<proteinExistence type="inferred from homology"/>
<dbReference type="InterPro" id="IPR014752">
    <property type="entry name" value="Arrestin-like_C"/>
</dbReference>
<dbReference type="EMBL" id="WNKQ01000004">
    <property type="protein sequence ID" value="KAF5851948.1"/>
    <property type="molecule type" value="Genomic_DNA"/>
</dbReference>
<evidence type="ECO:0000259" key="3">
    <source>
        <dbReference type="SMART" id="SM01017"/>
    </source>
</evidence>
<dbReference type="InterPro" id="IPR011022">
    <property type="entry name" value="Arrestin_C-like"/>
</dbReference>
<dbReference type="GO" id="GO:0030674">
    <property type="term" value="F:protein-macromolecule adaptor activity"/>
    <property type="evidence" value="ECO:0007669"/>
    <property type="project" value="TreeGrafter"/>
</dbReference>
<dbReference type="PANTHER" id="PTHR11188">
    <property type="entry name" value="ARRESTIN DOMAIN CONTAINING PROTEIN"/>
    <property type="match status" value="1"/>
</dbReference>
<dbReference type="InterPro" id="IPR050357">
    <property type="entry name" value="Arrestin_domain-protein"/>
</dbReference>
<name>A0A8H5ZJX8_COCSA</name>
<protein>
    <recommendedName>
        <fullName evidence="3">Arrestin C-terminal-like domain-containing protein</fullName>
    </recommendedName>
</protein>
<feature type="region of interest" description="Disordered" evidence="2">
    <location>
        <begin position="595"/>
        <end position="625"/>
    </location>
</feature>
<organism evidence="4 5">
    <name type="scientific">Cochliobolus sativus</name>
    <name type="common">Common root rot and spot blotch fungus</name>
    <name type="synonym">Bipolaris sorokiniana</name>
    <dbReference type="NCBI Taxonomy" id="45130"/>
    <lineage>
        <taxon>Eukaryota</taxon>
        <taxon>Fungi</taxon>
        <taxon>Dikarya</taxon>
        <taxon>Ascomycota</taxon>
        <taxon>Pezizomycotina</taxon>
        <taxon>Dothideomycetes</taxon>
        <taxon>Pleosporomycetidae</taxon>
        <taxon>Pleosporales</taxon>
        <taxon>Pleosporineae</taxon>
        <taxon>Pleosporaceae</taxon>
        <taxon>Bipolaris</taxon>
    </lineage>
</organism>
<dbReference type="Proteomes" id="UP000624244">
    <property type="component" value="Unassembled WGS sequence"/>
</dbReference>
<feature type="region of interest" description="Disordered" evidence="2">
    <location>
        <begin position="170"/>
        <end position="190"/>
    </location>
</feature>
<gene>
    <name evidence="4" type="ORF">GGP41_000715</name>
</gene>
<feature type="compositionally biased region" description="Basic residues" evidence="2">
    <location>
        <begin position="598"/>
        <end position="611"/>
    </location>
</feature>
<comment type="similarity">
    <text evidence="1">Belongs to the arrestin family.</text>
</comment>
<evidence type="ECO:0000313" key="5">
    <source>
        <dbReference type="Proteomes" id="UP000624244"/>
    </source>
</evidence>
<dbReference type="GO" id="GO:0005886">
    <property type="term" value="C:plasma membrane"/>
    <property type="evidence" value="ECO:0007669"/>
    <property type="project" value="TreeGrafter"/>
</dbReference>
<dbReference type="PANTHER" id="PTHR11188:SF17">
    <property type="entry name" value="FI21816P1"/>
    <property type="match status" value="1"/>
</dbReference>
<comment type="caution">
    <text evidence="4">The sequence shown here is derived from an EMBL/GenBank/DDBJ whole genome shotgun (WGS) entry which is preliminary data.</text>
</comment>
<feature type="domain" description="Arrestin C-terminal-like" evidence="3">
    <location>
        <begin position="430"/>
        <end position="578"/>
    </location>
</feature>
<dbReference type="GO" id="GO:0070086">
    <property type="term" value="P:ubiquitin-dependent endocytosis"/>
    <property type="evidence" value="ECO:0007669"/>
    <property type="project" value="TreeGrafter"/>
</dbReference>
<sequence>MIGSPASETGAYPAVASRTKPRALSDIREATESTIADTLLRDILVETPLRCSSPTGMSQAFHDAPGQCHSNDVRNVENVELESRNSVESDGLRYVQRGRFSETPSSPNLIDCNNRAKISSVSASNIPPRSSSKFRVRSISRMRKTQQIPPQSIIRSTTAETLNVVQARPLSHSRSKTSIIPSHGQSQSPARLTAARFNPVAHDTNRRIPSKTFIRQSLPKELLEHPAHRHPRIELGLDLSAGVFVGGGCIEGTIQIDIDDAERVRHRRTLDIAQISIDLLGIEEANGNRQAVFLSLATELIDKENPPPQNMVDTQESIGPESTFWHLVPSTTNLAFSLSLPLDVGPPPFYSKNARIRYLLYACLLIRDRSKRHLVRTSEDITVLPVYDRMSSNYACLLGGSDHMTAEKALVSLPSPLNASDEWIRPRDTTVEVVRLTAGIHRQVWVSGTNIFVDVYIVNNSHKTVKKIELQLERDILCYKHAAASTMEKSAGQARIFDSNERTILSKATVKNGSAGWHGVAAGQTHLRTCDLEVPRGHATVKCGKYFEVRYFLNVIICSAHTRLVTVQLPIVLIHMNSLDVVPNSVTQVALAIEEKRTAHHSPPRLSRHTSRSAQGRAFAAPRTESLKRIRDRDETIQELGRTLEQSPRKYNLRRANSNFNYRTLPTNTQDRTVGHDKASDLQDRLRRIRSNDVVGSKYPATLQRMQSTTSRQGAESALGFREVEIHEDTELGELDSSGDRLLGARLDGVSERPYWFSKRNSFEKWKDVANLGVGWLKSG</sequence>
<evidence type="ECO:0000256" key="2">
    <source>
        <dbReference type="SAM" id="MobiDB-lite"/>
    </source>
</evidence>
<accession>A0A8H5ZJX8</accession>
<dbReference type="SMART" id="SM01017">
    <property type="entry name" value="Arrestin_C"/>
    <property type="match status" value="1"/>
</dbReference>
<dbReference type="Pfam" id="PF02752">
    <property type="entry name" value="Arrestin_C"/>
    <property type="match status" value="1"/>
</dbReference>
<dbReference type="SUPFAM" id="SSF81296">
    <property type="entry name" value="E set domains"/>
    <property type="match status" value="1"/>
</dbReference>
<dbReference type="InterPro" id="IPR014756">
    <property type="entry name" value="Ig_E-set"/>
</dbReference>
<dbReference type="GO" id="GO:0031625">
    <property type="term" value="F:ubiquitin protein ligase binding"/>
    <property type="evidence" value="ECO:0007669"/>
    <property type="project" value="TreeGrafter"/>
</dbReference>
<feature type="compositionally biased region" description="Polar residues" evidence="2">
    <location>
        <begin position="176"/>
        <end position="190"/>
    </location>
</feature>